<dbReference type="PANTHER" id="PTHR11081">
    <property type="entry name" value="FLAP ENDONUCLEASE FAMILY MEMBER"/>
    <property type="match status" value="1"/>
</dbReference>
<feature type="domain" description="XPG N-terminal" evidence="5">
    <location>
        <begin position="6"/>
        <end position="97"/>
    </location>
</feature>
<keyword evidence="2" id="KW-0378">Hydrolase</keyword>
<keyword evidence="1" id="KW-0479">Metal-binding</keyword>
<dbReference type="Pfam" id="PF00867">
    <property type="entry name" value="XPG_I"/>
    <property type="match status" value="1"/>
</dbReference>
<dbReference type="GO" id="GO:0046872">
    <property type="term" value="F:metal ion binding"/>
    <property type="evidence" value="ECO:0007669"/>
    <property type="project" value="UniProtKB-KW"/>
</dbReference>
<dbReference type="GO" id="GO:0017108">
    <property type="term" value="F:5'-flap endonuclease activity"/>
    <property type="evidence" value="ECO:0007669"/>
    <property type="project" value="TreeGrafter"/>
</dbReference>
<evidence type="ECO:0008006" key="7">
    <source>
        <dbReference type="Google" id="ProtNLM"/>
    </source>
</evidence>
<proteinExistence type="predicted"/>
<evidence type="ECO:0000259" key="4">
    <source>
        <dbReference type="SMART" id="SM00484"/>
    </source>
</evidence>
<dbReference type="SUPFAM" id="SSF88723">
    <property type="entry name" value="PIN domain-like"/>
    <property type="match status" value="1"/>
</dbReference>
<evidence type="ECO:0000256" key="2">
    <source>
        <dbReference type="ARBA" id="ARBA00022759"/>
    </source>
</evidence>
<dbReference type="Pfam" id="PF00752">
    <property type="entry name" value="XPG_N"/>
    <property type="match status" value="1"/>
</dbReference>
<evidence type="ECO:0000256" key="1">
    <source>
        <dbReference type="ARBA" id="ARBA00022723"/>
    </source>
</evidence>
<dbReference type="PRINTS" id="PR00853">
    <property type="entry name" value="XPGRADSUPER"/>
</dbReference>
<keyword evidence="3" id="KW-0460">Magnesium</keyword>
<accession>A0A6C0BWM5</accession>
<dbReference type="AlphaFoldDB" id="A0A6C0BWM5"/>
<dbReference type="InterPro" id="IPR006085">
    <property type="entry name" value="XPG_DNA_repair_N"/>
</dbReference>
<keyword evidence="2" id="KW-0540">Nuclease</keyword>
<organism evidence="6">
    <name type="scientific">viral metagenome</name>
    <dbReference type="NCBI Taxonomy" id="1070528"/>
    <lineage>
        <taxon>unclassified sequences</taxon>
        <taxon>metagenomes</taxon>
        <taxon>organismal metagenomes</taxon>
    </lineage>
</organism>
<protein>
    <recommendedName>
        <fullName evidence="7">XPG N-terminal domain-containing protein</fullName>
    </recommendedName>
</protein>
<evidence type="ECO:0000259" key="5">
    <source>
        <dbReference type="SMART" id="SM00485"/>
    </source>
</evidence>
<name>A0A6C0BWM5_9ZZZZ</name>
<dbReference type="InterPro" id="IPR029060">
    <property type="entry name" value="PIN-like_dom_sf"/>
</dbReference>
<dbReference type="InterPro" id="IPR006084">
    <property type="entry name" value="XPG/Rad2"/>
</dbReference>
<sequence>MDGRKMGIRGLSRYLKNNINAGVSKINLSELSGKKVVIDTSIYMYRFNENNEMFENFYSMILMFRRANITPLFIFDGVPPKEKNETIKERQEEREQACANIDNSPHHELKRKRTRVSNKDRKLLKDLFDKCGVMYQFACGEADSVCANYVIKGEAWACLSDDMDLFVYNCPRVIRYFSLISKTAILYNLNEILDEMNMSFDMFQTICILSGTDYNKSNYDIDYLMALYKTQSMHNIDYDSSIVFNLKGLFTFNNNDCYTTIQSNHYDKQTLKIFLEANNFIFI</sequence>
<dbReference type="SMART" id="SM00484">
    <property type="entry name" value="XPGI"/>
    <property type="match status" value="1"/>
</dbReference>
<keyword evidence="2" id="KW-0255">Endonuclease</keyword>
<reference evidence="6" key="1">
    <citation type="journal article" date="2020" name="Nature">
        <title>Giant virus diversity and host interactions through global metagenomics.</title>
        <authorList>
            <person name="Schulz F."/>
            <person name="Roux S."/>
            <person name="Paez-Espino D."/>
            <person name="Jungbluth S."/>
            <person name="Walsh D.A."/>
            <person name="Denef V.J."/>
            <person name="McMahon K.D."/>
            <person name="Konstantinidis K.T."/>
            <person name="Eloe-Fadrosh E.A."/>
            <person name="Kyrpides N.C."/>
            <person name="Woyke T."/>
        </authorList>
    </citation>
    <scope>NUCLEOTIDE SEQUENCE</scope>
    <source>
        <strain evidence="6">GVMAG-M-3300020166-18</strain>
    </source>
</reference>
<dbReference type="Gene3D" id="3.40.50.1010">
    <property type="entry name" value="5'-nuclease"/>
    <property type="match status" value="1"/>
</dbReference>
<dbReference type="PANTHER" id="PTHR11081:SF9">
    <property type="entry name" value="FLAP ENDONUCLEASE 1"/>
    <property type="match status" value="1"/>
</dbReference>
<evidence type="ECO:0000256" key="3">
    <source>
        <dbReference type="ARBA" id="ARBA00022842"/>
    </source>
</evidence>
<evidence type="ECO:0000313" key="6">
    <source>
        <dbReference type="EMBL" id="QHS96500.1"/>
    </source>
</evidence>
<dbReference type="SMART" id="SM00485">
    <property type="entry name" value="XPGN"/>
    <property type="match status" value="1"/>
</dbReference>
<dbReference type="EMBL" id="MN739271">
    <property type="protein sequence ID" value="QHS96500.1"/>
    <property type="molecule type" value="Genomic_DNA"/>
</dbReference>
<dbReference type="InterPro" id="IPR006086">
    <property type="entry name" value="XPG-I_dom"/>
</dbReference>
<feature type="domain" description="XPG-I" evidence="4">
    <location>
        <begin position="129"/>
        <end position="198"/>
    </location>
</feature>